<evidence type="ECO:0000256" key="1">
    <source>
        <dbReference type="ARBA" id="ARBA00004141"/>
    </source>
</evidence>
<evidence type="ECO:0000313" key="7">
    <source>
        <dbReference type="EMBL" id="CUX57484.1"/>
    </source>
</evidence>
<dbReference type="AlphaFoldDB" id="A0A1S7RTT5"/>
<dbReference type="PROSITE" id="PS50801">
    <property type="entry name" value="STAS"/>
    <property type="match status" value="1"/>
</dbReference>
<evidence type="ECO:0000256" key="3">
    <source>
        <dbReference type="ARBA" id="ARBA00022989"/>
    </source>
</evidence>
<feature type="transmembrane region" description="Helical" evidence="5">
    <location>
        <begin position="162"/>
        <end position="180"/>
    </location>
</feature>
<evidence type="ECO:0000259" key="6">
    <source>
        <dbReference type="PROSITE" id="PS50801"/>
    </source>
</evidence>
<feature type="transmembrane region" description="Helical" evidence="5">
    <location>
        <begin position="209"/>
        <end position="229"/>
    </location>
</feature>
<dbReference type="GO" id="GO:0055085">
    <property type="term" value="P:transmembrane transport"/>
    <property type="evidence" value="ECO:0007669"/>
    <property type="project" value="InterPro"/>
</dbReference>
<dbReference type="RefSeq" id="WP_046800974.1">
    <property type="nucleotide sequence ID" value="NZ_LT009724.1"/>
</dbReference>
<protein>
    <submittedName>
        <fullName evidence="7">Sulfate permease</fullName>
    </submittedName>
</protein>
<name>A0A1S7RTT5_9HYPH</name>
<dbReference type="InterPro" id="IPR001902">
    <property type="entry name" value="SLC26A/SulP_fam"/>
</dbReference>
<keyword evidence="3 5" id="KW-1133">Transmembrane helix</keyword>
<reference evidence="8" key="1">
    <citation type="submission" date="2016-01" db="EMBL/GenBank/DDBJ databases">
        <authorList>
            <person name="Regsiter A."/>
            <person name="william w."/>
        </authorList>
    </citation>
    <scope>NUCLEOTIDE SEQUENCE [LARGE SCALE GENOMIC DNA]</scope>
    <source>
        <strain evidence="8">CFBP 6623</strain>
    </source>
</reference>
<dbReference type="PANTHER" id="PTHR11814">
    <property type="entry name" value="SULFATE TRANSPORTER"/>
    <property type="match status" value="1"/>
</dbReference>
<evidence type="ECO:0000256" key="4">
    <source>
        <dbReference type="ARBA" id="ARBA00023136"/>
    </source>
</evidence>
<feature type="transmembrane region" description="Helical" evidence="5">
    <location>
        <begin position="121"/>
        <end position="142"/>
    </location>
</feature>
<organism evidence="7 8">
    <name type="scientific">Agrobacterium tomkonis CFBP 6623</name>
    <dbReference type="NCBI Taxonomy" id="1183432"/>
    <lineage>
        <taxon>Bacteria</taxon>
        <taxon>Pseudomonadati</taxon>
        <taxon>Pseudomonadota</taxon>
        <taxon>Alphaproteobacteria</taxon>
        <taxon>Hyphomicrobiales</taxon>
        <taxon>Rhizobiaceae</taxon>
        <taxon>Rhizobium/Agrobacterium group</taxon>
        <taxon>Agrobacterium</taxon>
        <taxon>Agrobacterium tumefaciens complex</taxon>
    </lineage>
</organism>
<evidence type="ECO:0000256" key="5">
    <source>
        <dbReference type="SAM" id="Phobius"/>
    </source>
</evidence>
<dbReference type="Gene3D" id="3.30.750.24">
    <property type="entry name" value="STAS domain"/>
    <property type="match status" value="1"/>
</dbReference>
<gene>
    <name evidence="7" type="ORF">AGR3A_Lc140363</name>
</gene>
<accession>A0A1S7RTT5</accession>
<dbReference type="EMBL" id="FBWK01000050">
    <property type="protein sequence ID" value="CUX57484.1"/>
    <property type="molecule type" value="Genomic_DNA"/>
</dbReference>
<sequence length="543" mass="56686">MSVTFDRRDVIAGLSIAGLMLPEAIAYSGIAGVPAQHAILAAIMGCIVYAVFGQSRFAVVSPTSSSAAILAAMLATLSVTPAQKMLLVAISVALVGILFLVAAATRLGALSSVISRPVLRGFAFGLAILITIKQLPSLFGIKEQTGEPLAILLQIVSHPRDWSLESIAVGLAALAVLLLLRKRPILPGSLVVIVAGIAVSMLLDLQSRGVAIVGTIDLAGIWAGPLSVSFDDVAHVARFAPPLVLILFAESWGTIRSFSLRHGENVDSNRELRAFGLANIASAVVQGMPVGAGFSAGAASEAVGPQSRLASAIAAIGLAIFSLLASAWFAFIPQAVLAAIIAVALLHALDPTPIIRLWRLGNDAWLALAAAAGVLAFGVLNGMLVAVALSFAVFVRRLSLPHVMHLGRLGDSHDFVDMERHPDAQDISGMIILRPAQPLFFGNAEPILAAVTKRIAARPELHVAIISLEESFELDSTALDALLEFDAAMQHGGTTVYYARVHDHVRDLLLAGGGSDLVARSSFSVDDAVTTAMGRENNHATAS</sequence>
<evidence type="ECO:0000313" key="8">
    <source>
        <dbReference type="Proteomes" id="UP000191988"/>
    </source>
</evidence>
<keyword evidence="4 5" id="KW-0472">Membrane</keyword>
<feature type="transmembrane region" description="Helical" evidence="5">
    <location>
        <begin position="36"/>
        <end position="52"/>
    </location>
</feature>
<dbReference type="InterPro" id="IPR036513">
    <property type="entry name" value="STAS_dom_sf"/>
</dbReference>
<dbReference type="InterPro" id="IPR011547">
    <property type="entry name" value="SLC26A/SulP_dom"/>
</dbReference>
<keyword evidence="2 5" id="KW-0812">Transmembrane</keyword>
<dbReference type="InterPro" id="IPR002645">
    <property type="entry name" value="STAS_dom"/>
</dbReference>
<dbReference type="Proteomes" id="UP000191988">
    <property type="component" value="Unassembled WGS sequence"/>
</dbReference>
<feature type="transmembrane region" description="Helical" evidence="5">
    <location>
        <begin position="59"/>
        <end position="79"/>
    </location>
</feature>
<dbReference type="GO" id="GO:0016020">
    <property type="term" value="C:membrane"/>
    <property type="evidence" value="ECO:0007669"/>
    <property type="project" value="UniProtKB-SubCell"/>
</dbReference>
<feature type="transmembrane region" description="Helical" evidence="5">
    <location>
        <begin position="275"/>
        <end position="300"/>
    </location>
</feature>
<feature type="transmembrane region" description="Helical" evidence="5">
    <location>
        <begin position="185"/>
        <end position="203"/>
    </location>
</feature>
<dbReference type="Pfam" id="PF00916">
    <property type="entry name" value="Sulfate_transp"/>
    <property type="match status" value="1"/>
</dbReference>
<dbReference type="STRING" id="1183432.AGR3A_Lc140363"/>
<keyword evidence="8" id="KW-1185">Reference proteome</keyword>
<feature type="transmembrane region" description="Helical" evidence="5">
    <location>
        <begin position="365"/>
        <end position="395"/>
    </location>
</feature>
<dbReference type="CDD" id="cd07042">
    <property type="entry name" value="STAS_SulP_like_sulfate_transporter"/>
    <property type="match status" value="1"/>
</dbReference>
<feature type="transmembrane region" description="Helical" evidence="5">
    <location>
        <begin position="312"/>
        <end position="345"/>
    </location>
</feature>
<feature type="transmembrane region" description="Helical" evidence="5">
    <location>
        <begin position="236"/>
        <end position="255"/>
    </location>
</feature>
<dbReference type="SUPFAM" id="SSF52091">
    <property type="entry name" value="SpoIIaa-like"/>
    <property type="match status" value="1"/>
</dbReference>
<feature type="transmembrane region" description="Helical" evidence="5">
    <location>
        <begin position="85"/>
        <end position="109"/>
    </location>
</feature>
<feature type="domain" description="STAS" evidence="6">
    <location>
        <begin position="420"/>
        <end position="536"/>
    </location>
</feature>
<proteinExistence type="predicted"/>
<comment type="subcellular location">
    <subcellularLocation>
        <location evidence="1">Membrane</location>
        <topology evidence="1">Multi-pass membrane protein</topology>
    </subcellularLocation>
</comment>
<dbReference type="Pfam" id="PF01740">
    <property type="entry name" value="STAS"/>
    <property type="match status" value="1"/>
</dbReference>
<evidence type="ECO:0000256" key="2">
    <source>
        <dbReference type="ARBA" id="ARBA00022692"/>
    </source>
</evidence>